<feature type="domain" description="Peptidase M16 C-terminal" evidence="10">
    <location>
        <begin position="221"/>
        <end position="398"/>
    </location>
</feature>
<dbReference type="InterPro" id="IPR011765">
    <property type="entry name" value="Pept_M16_N"/>
</dbReference>
<keyword evidence="5" id="KW-0862">Zinc</keyword>
<dbReference type="eggNOG" id="KOG0017">
    <property type="taxonomic scope" value="Eukaryota"/>
</dbReference>
<feature type="region of interest" description="Disordered" evidence="8">
    <location>
        <begin position="1059"/>
        <end position="1086"/>
    </location>
</feature>
<dbReference type="SUPFAM" id="SSF63411">
    <property type="entry name" value="LuxS/MPP-like metallohydrolase"/>
    <property type="match status" value="1"/>
</dbReference>
<dbReference type="PANTHER" id="PTHR43690:SF34">
    <property type="entry name" value="ZINC PROTEASE PQQL-LIKE"/>
    <property type="match status" value="1"/>
</dbReference>
<gene>
    <name evidence="11" type="ORF">TRIUR3_26511</name>
</gene>
<feature type="domain" description="Peptidase M16 N-terminal" evidence="9">
    <location>
        <begin position="67"/>
        <end position="182"/>
    </location>
</feature>
<keyword evidence="4" id="KW-0378">Hydrolase</keyword>
<comment type="similarity">
    <text evidence="1 7">Belongs to the peptidase M16 family.</text>
</comment>
<dbReference type="Pfam" id="PF00675">
    <property type="entry name" value="Peptidase_M16"/>
    <property type="match status" value="1"/>
</dbReference>
<dbReference type="InterPro" id="IPR011249">
    <property type="entry name" value="Metalloenz_LuxS/M16"/>
</dbReference>
<accession>M7ZEL8</accession>
<evidence type="ECO:0000259" key="9">
    <source>
        <dbReference type="Pfam" id="PF00675"/>
    </source>
</evidence>
<name>M7ZEL8_TRIUA</name>
<proteinExistence type="inferred from homology"/>
<keyword evidence="2 11" id="KW-0645">Protease</keyword>
<evidence type="ECO:0000256" key="2">
    <source>
        <dbReference type="ARBA" id="ARBA00022670"/>
    </source>
</evidence>
<sequence length="1114" mass="123311">MDLLPPASEAPAGGGAVGGRGLRRGVGFRSLKLVNVSMEEALPAEPVGVAYGRLANGLTYYVRSNPKPRMRAALSLAVKVGSVVEEEDQRGVAHIVEHLAFSATSRYTNHDIVRFLESIGAEFGACQNALTSSDETIYELLVPVDKPGLLSQAISVLAEFSSEVRVSAEDLEKERGAVLEEYRGGRNATGRMQDSHWTLLFEGSKYAERLPIGTEKVIRTVTHETVRNFYHKWYNLSNMAVFAVGDFPDTQAVVELIKEHFGQKASISCPPPVIPEFPVPSHIEPRFSCFVESEAAGSAVVISCKMPAGEIKTVKDYRDSLAESIFHCALNQRLFKLSRRRDPPYFSCSSAADALVRPVKAYIMTSSCREKGTVEALESMLVEVARARLYGFSEREISIVSALMMSEIESAYLERDQMQSTSLRDEYLQHFLCEEPVVGIEYEARLQKTLLPYISSAEVVKFAENFSTTSSCVIKIVEPRAHASLEDLKAVVLKVNTLEEKRSIPPWEEEQIPEEIVSRSPVPGIIVDKVEHPGIGATEMILSNGMRVCYKCTDFLDDQNIFLKENSLAFTMKFLWSRGRIPNLVNVCCGGAVVQTASCSSSYGFLVHNNSLSPETWLYSASAVDLEITGCFLLLQDTRFPPTKTQWPEVDLLPSRSPYGFVQLGLKLLDNPTSEVANITEKVQVADLVAPPDVQRHHLASVNTPLVVALALPSTSVHYQSGGSTVCLARHPISHNRSFTQWYYRFLRLLHASLYRNNILNGAMSLSSGYVAVPRCPMIFDGTNYIEFVGFMRIHMRGLRLWGVLSGEWLDDDARAAAVLTASVLPQFASKFLGLSTVFEMWTRLRQRYQPSGDALYLSVVRQEHALQQGDSIVDEFYAQSSAIWRQLDSLRTAGCRTCQCCQAMRADFEFHRVYEFLSRLRKEFEPRRAQLFARGRISLMEALSEIRAEETRLCGAGLLEVPSVLATRVPAMPAAPTPSHSSAPPLLPTLTCGQGRSRPHCSYCKMDGHVESQCFQKKKHMCKARSSASGSSSTSISSTTALTEQDILRLKRLFAASGSPSTGTAGSVTDASRTEQPPSIQSDTSSWVLDSGASFHMSSHSFLFEESHHGDFY</sequence>
<dbReference type="InterPro" id="IPR050626">
    <property type="entry name" value="Peptidase_M16"/>
</dbReference>
<evidence type="ECO:0000256" key="8">
    <source>
        <dbReference type="SAM" id="MobiDB-lite"/>
    </source>
</evidence>
<dbReference type="PANTHER" id="PTHR43690">
    <property type="entry name" value="NARDILYSIN"/>
    <property type="match status" value="1"/>
</dbReference>
<dbReference type="eggNOG" id="KOG0959">
    <property type="taxonomic scope" value="Eukaryota"/>
</dbReference>
<evidence type="ECO:0000256" key="4">
    <source>
        <dbReference type="ARBA" id="ARBA00022801"/>
    </source>
</evidence>
<evidence type="ECO:0000259" key="10">
    <source>
        <dbReference type="Pfam" id="PF05193"/>
    </source>
</evidence>
<dbReference type="InterPro" id="IPR007863">
    <property type="entry name" value="Peptidase_M16_C"/>
</dbReference>
<evidence type="ECO:0000313" key="11">
    <source>
        <dbReference type="EMBL" id="EMS58066.1"/>
    </source>
</evidence>
<evidence type="ECO:0000256" key="1">
    <source>
        <dbReference type="ARBA" id="ARBA00007261"/>
    </source>
</evidence>
<evidence type="ECO:0000256" key="5">
    <source>
        <dbReference type="ARBA" id="ARBA00022833"/>
    </source>
</evidence>
<dbReference type="Gene3D" id="3.30.830.10">
    <property type="entry name" value="Metalloenzyme, LuxS/M16 peptidase-like"/>
    <property type="match status" value="2"/>
</dbReference>
<feature type="compositionally biased region" description="Polar residues" evidence="8">
    <location>
        <begin position="1071"/>
        <end position="1086"/>
    </location>
</feature>
<organism evidence="11">
    <name type="scientific">Triticum urartu</name>
    <name type="common">Red wild einkorn</name>
    <name type="synonym">Crithodium urartu</name>
    <dbReference type="NCBI Taxonomy" id="4572"/>
    <lineage>
        <taxon>Eukaryota</taxon>
        <taxon>Viridiplantae</taxon>
        <taxon>Streptophyta</taxon>
        <taxon>Embryophyta</taxon>
        <taxon>Tracheophyta</taxon>
        <taxon>Spermatophyta</taxon>
        <taxon>Magnoliopsida</taxon>
        <taxon>Liliopsida</taxon>
        <taxon>Poales</taxon>
        <taxon>Poaceae</taxon>
        <taxon>BOP clade</taxon>
        <taxon>Pooideae</taxon>
        <taxon>Triticodae</taxon>
        <taxon>Triticeae</taxon>
        <taxon>Triticinae</taxon>
        <taxon>Triticum</taxon>
    </lineage>
</organism>
<dbReference type="GO" id="GO:0006508">
    <property type="term" value="P:proteolysis"/>
    <property type="evidence" value="ECO:0007669"/>
    <property type="project" value="UniProtKB-KW"/>
</dbReference>
<keyword evidence="3" id="KW-0479">Metal-binding</keyword>
<reference evidence="11" key="1">
    <citation type="journal article" date="2013" name="Nature">
        <title>Draft genome of the wheat A-genome progenitor Triticum urartu.</title>
        <authorList>
            <person name="Ling H.Q."/>
            <person name="Zhao S."/>
            <person name="Liu D."/>
            <person name="Wang J."/>
            <person name="Sun H."/>
            <person name="Zhang C."/>
            <person name="Fan H."/>
            <person name="Li D."/>
            <person name="Dong L."/>
            <person name="Tao Y."/>
            <person name="Gao C."/>
            <person name="Wu H."/>
            <person name="Li Y."/>
            <person name="Cui Y."/>
            <person name="Guo X."/>
            <person name="Zheng S."/>
            <person name="Wang B."/>
            <person name="Yu K."/>
            <person name="Liang Q."/>
            <person name="Yang W."/>
            <person name="Lou X."/>
            <person name="Chen J."/>
            <person name="Feng M."/>
            <person name="Jian J."/>
            <person name="Zhang X."/>
            <person name="Luo G."/>
            <person name="Jiang Y."/>
            <person name="Liu J."/>
            <person name="Wang Z."/>
            <person name="Sha Y."/>
            <person name="Zhang B."/>
            <person name="Wu H."/>
            <person name="Tang D."/>
            <person name="Shen Q."/>
            <person name="Xue P."/>
            <person name="Zou S."/>
            <person name="Wang X."/>
            <person name="Liu X."/>
            <person name="Wang F."/>
            <person name="Yang Y."/>
            <person name="An X."/>
            <person name="Dong Z."/>
            <person name="Zhang K."/>
            <person name="Zhang X."/>
            <person name="Luo M.C."/>
            <person name="Dvorak J."/>
            <person name="Tong Y."/>
            <person name="Wang J."/>
            <person name="Yang H."/>
            <person name="Li Z."/>
            <person name="Wang D."/>
            <person name="Zhang A."/>
            <person name="Wang J."/>
        </authorList>
    </citation>
    <scope>NUCLEOTIDE SEQUENCE</scope>
</reference>
<keyword evidence="6" id="KW-0482">Metalloprotease</keyword>
<dbReference type="GO" id="GO:0004222">
    <property type="term" value="F:metalloendopeptidase activity"/>
    <property type="evidence" value="ECO:0007669"/>
    <property type="project" value="InterPro"/>
</dbReference>
<dbReference type="InterPro" id="IPR001431">
    <property type="entry name" value="Pept_M16_Zn_BS"/>
</dbReference>
<evidence type="ECO:0000256" key="6">
    <source>
        <dbReference type="ARBA" id="ARBA00023049"/>
    </source>
</evidence>
<dbReference type="EMBL" id="KD137309">
    <property type="protein sequence ID" value="EMS58066.1"/>
    <property type="molecule type" value="Genomic_DNA"/>
</dbReference>
<evidence type="ECO:0000256" key="3">
    <source>
        <dbReference type="ARBA" id="ARBA00022723"/>
    </source>
</evidence>
<feature type="compositionally biased region" description="Low complexity" evidence="8">
    <location>
        <begin position="1059"/>
        <end position="1070"/>
    </location>
</feature>
<dbReference type="PROSITE" id="PS00143">
    <property type="entry name" value="INSULINASE"/>
    <property type="match status" value="1"/>
</dbReference>
<dbReference type="AlphaFoldDB" id="M7ZEL8"/>
<dbReference type="GO" id="GO:0046872">
    <property type="term" value="F:metal ion binding"/>
    <property type="evidence" value="ECO:0007669"/>
    <property type="project" value="UniProtKB-KW"/>
</dbReference>
<protein>
    <submittedName>
        <fullName evidence="11">Putative zinc protease pqqL</fullName>
    </submittedName>
</protein>
<dbReference type="STRING" id="4572.M7ZEL8"/>
<dbReference type="MEROPS" id="M16.A03"/>
<evidence type="ECO:0000256" key="7">
    <source>
        <dbReference type="RuleBase" id="RU004447"/>
    </source>
</evidence>
<dbReference type="Pfam" id="PF05193">
    <property type="entry name" value="Peptidase_M16_C"/>
    <property type="match status" value="1"/>
</dbReference>